<dbReference type="GO" id="GO:0008483">
    <property type="term" value="F:transaminase activity"/>
    <property type="evidence" value="ECO:0007669"/>
    <property type="project" value="UniProtKB-KW"/>
</dbReference>
<comment type="similarity">
    <text evidence="1 2">Belongs to the DegT/DnrJ/EryC1 family.</text>
</comment>
<accession>A0ABW5CL82</accession>
<dbReference type="PANTHER" id="PTHR30244">
    <property type="entry name" value="TRANSAMINASE"/>
    <property type="match status" value="1"/>
</dbReference>
<dbReference type="EC" id="2.6.1.92" evidence="3"/>
<dbReference type="SUPFAM" id="SSF53383">
    <property type="entry name" value="PLP-dependent transferases"/>
    <property type="match status" value="1"/>
</dbReference>
<dbReference type="PIRSF" id="PIRSF000390">
    <property type="entry name" value="PLP_StrS"/>
    <property type="match status" value="1"/>
</dbReference>
<keyword evidence="3" id="KW-0808">Transferase</keyword>
<dbReference type="Gene3D" id="3.90.1150.10">
    <property type="entry name" value="Aspartate Aminotransferase, domain 1"/>
    <property type="match status" value="1"/>
</dbReference>
<dbReference type="InterPro" id="IPR015421">
    <property type="entry name" value="PyrdxlP-dep_Trfase_major"/>
</dbReference>
<dbReference type="Gene3D" id="3.40.640.10">
    <property type="entry name" value="Type I PLP-dependent aspartate aminotransferase-like (Major domain)"/>
    <property type="match status" value="1"/>
</dbReference>
<dbReference type="EMBL" id="JBHUIJ010000013">
    <property type="protein sequence ID" value="MFD2237994.1"/>
    <property type="molecule type" value="Genomic_DNA"/>
</dbReference>
<dbReference type="NCBIfam" id="TIGR03588">
    <property type="entry name" value="PseC"/>
    <property type="match status" value="1"/>
</dbReference>
<dbReference type="InterPro" id="IPR015422">
    <property type="entry name" value="PyrdxlP-dep_Trfase_small"/>
</dbReference>
<dbReference type="RefSeq" id="WP_245195697.1">
    <property type="nucleotide sequence ID" value="NZ_JBHUIJ010000013.1"/>
</dbReference>
<reference evidence="4" key="1">
    <citation type="journal article" date="2019" name="Int. J. Syst. Evol. Microbiol.">
        <title>The Global Catalogue of Microorganisms (GCM) 10K type strain sequencing project: providing services to taxonomists for standard genome sequencing and annotation.</title>
        <authorList>
            <consortium name="The Broad Institute Genomics Platform"/>
            <consortium name="The Broad Institute Genome Sequencing Center for Infectious Disease"/>
            <person name="Wu L."/>
            <person name="Ma J."/>
        </authorList>
    </citation>
    <scope>NUCLEOTIDE SEQUENCE [LARGE SCALE GENOMIC DNA]</scope>
    <source>
        <strain evidence="4">ZS-35-S2</strain>
    </source>
</reference>
<dbReference type="InterPro" id="IPR020026">
    <property type="entry name" value="PseC"/>
</dbReference>
<protein>
    <submittedName>
        <fullName evidence="3">UDP-4-amino-4, 6-dideoxy-N-acetyl-beta-L-altrosamine transaminase</fullName>
        <ecNumber evidence="3">2.6.1.92</ecNumber>
    </submittedName>
</protein>
<dbReference type="Proteomes" id="UP001597371">
    <property type="component" value="Unassembled WGS sequence"/>
</dbReference>
<evidence type="ECO:0000313" key="4">
    <source>
        <dbReference type="Proteomes" id="UP001597371"/>
    </source>
</evidence>
<name>A0ABW5CL82_9HYPH</name>
<evidence type="ECO:0000256" key="1">
    <source>
        <dbReference type="ARBA" id="ARBA00037999"/>
    </source>
</evidence>
<keyword evidence="4" id="KW-1185">Reference proteome</keyword>
<dbReference type="PANTHER" id="PTHR30244:SF34">
    <property type="entry name" value="DTDP-4-AMINO-4,6-DIDEOXYGALACTOSE TRANSAMINASE"/>
    <property type="match status" value="1"/>
</dbReference>
<dbReference type="Pfam" id="PF01041">
    <property type="entry name" value="DegT_DnrJ_EryC1"/>
    <property type="match status" value="1"/>
</dbReference>
<evidence type="ECO:0000256" key="2">
    <source>
        <dbReference type="RuleBase" id="RU004508"/>
    </source>
</evidence>
<dbReference type="InterPro" id="IPR000653">
    <property type="entry name" value="DegT/StrS_aminotransferase"/>
</dbReference>
<comment type="caution">
    <text evidence="3">The sequence shown here is derived from an EMBL/GenBank/DDBJ whole genome shotgun (WGS) entry which is preliminary data.</text>
</comment>
<keyword evidence="3" id="KW-0032">Aminotransferase</keyword>
<dbReference type="InterPro" id="IPR015424">
    <property type="entry name" value="PyrdxlP-dep_Trfase"/>
</dbReference>
<gene>
    <name evidence="3" type="primary">pseC</name>
    <name evidence="3" type="ORF">ACFSKQ_11050</name>
</gene>
<organism evidence="3 4">
    <name type="scientific">Aureimonas populi</name>
    <dbReference type="NCBI Taxonomy" id="1701758"/>
    <lineage>
        <taxon>Bacteria</taxon>
        <taxon>Pseudomonadati</taxon>
        <taxon>Pseudomonadota</taxon>
        <taxon>Alphaproteobacteria</taxon>
        <taxon>Hyphomicrobiales</taxon>
        <taxon>Aurantimonadaceae</taxon>
        <taxon>Aureimonas</taxon>
    </lineage>
</organism>
<proteinExistence type="inferred from homology"/>
<keyword evidence="2" id="KW-0663">Pyridoxal phosphate</keyword>
<dbReference type="CDD" id="cd00616">
    <property type="entry name" value="AHBA_syn"/>
    <property type="match status" value="1"/>
</dbReference>
<sequence>MSFVPYGRQSISDADIEAVVGVLRSDFLTQGPVVERFEAGIAAAVEAPHCVAVNSATAALHIACLALGVGPGDIVWTSPVSFVASSNCALYCGATVDFVDIDPATLNLSVRKLEEKLIEAQAAGRLPKAVIPVHLCGLPCDMAAIGALARRYGFKVIEDASHAIGARDNGRPVGDCAHSDITVFSFHPVKIITTGEGGCAVTRDPELARRLALVRSHGITRDEALMAEPSHGPWYYEQVELGYNYRMTEMQAALGLSQLQRLDAFVADRHRLADRYDAQLADLPLDLPRRVAESYSGLHLYVVQLRLGEIGATHREVFEALRARGLGVNLHYIPIYLQPYYRALGFRPGHCPAAEAYYARAISIPLFHGMSEAQQDQVVAALRHVVR</sequence>
<evidence type="ECO:0000313" key="3">
    <source>
        <dbReference type="EMBL" id="MFD2237994.1"/>
    </source>
</evidence>